<sequence length="132" mass="15518">MLVFTYLFSMVLFACPPNFPPKMRAFIFLIGEKRAHRFSPDFFFFILPFEFHSFVFSLYFLRVVEMSHRVEINLNSATDRAEQARADVAEAHKLQQRAQALKVIILVGTMLIILFLLYALLEYDMCQFLSFC</sequence>
<dbReference type="AlphaFoldDB" id="A0A2G5STN3"/>
<organism evidence="2 3">
    <name type="scientific">Caenorhabditis nigoni</name>
    <dbReference type="NCBI Taxonomy" id="1611254"/>
    <lineage>
        <taxon>Eukaryota</taxon>
        <taxon>Metazoa</taxon>
        <taxon>Ecdysozoa</taxon>
        <taxon>Nematoda</taxon>
        <taxon>Chromadorea</taxon>
        <taxon>Rhabditida</taxon>
        <taxon>Rhabditina</taxon>
        <taxon>Rhabditomorpha</taxon>
        <taxon>Rhabditoidea</taxon>
        <taxon>Rhabditidae</taxon>
        <taxon>Peloderinae</taxon>
        <taxon>Caenorhabditis</taxon>
    </lineage>
</organism>
<accession>A0A2G5STN3</accession>
<evidence type="ECO:0008006" key="4">
    <source>
        <dbReference type="Google" id="ProtNLM"/>
    </source>
</evidence>
<evidence type="ECO:0000313" key="2">
    <source>
        <dbReference type="EMBL" id="PIC18390.1"/>
    </source>
</evidence>
<gene>
    <name evidence="2" type="primary">Cnig_chr_X.g24299</name>
    <name evidence="2" type="ORF">B9Z55_024299</name>
</gene>
<dbReference type="EMBL" id="PDUG01000006">
    <property type="protein sequence ID" value="PIC18390.1"/>
    <property type="molecule type" value="Genomic_DNA"/>
</dbReference>
<name>A0A2G5STN3_9PELO</name>
<dbReference type="Proteomes" id="UP000230233">
    <property type="component" value="Chromosome X"/>
</dbReference>
<dbReference type="STRING" id="1611254.A0A2G5STN3"/>
<proteinExistence type="predicted"/>
<feature type="transmembrane region" description="Helical" evidence="1">
    <location>
        <begin position="41"/>
        <end position="61"/>
    </location>
</feature>
<keyword evidence="1" id="KW-0472">Membrane</keyword>
<comment type="caution">
    <text evidence="2">The sequence shown here is derived from an EMBL/GenBank/DDBJ whole genome shotgun (WGS) entry which is preliminary data.</text>
</comment>
<feature type="transmembrane region" description="Helical" evidence="1">
    <location>
        <begin position="103"/>
        <end position="121"/>
    </location>
</feature>
<dbReference type="Gene3D" id="1.20.5.110">
    <property type="match status" value="1"/>
</dbReference>
<keyword evidence="3" id="KW-1185">Reference proteome</keyword>
<keyword evidence="1" id="KW-1133">Transmembrane helix</keyword>
<protein>
    <recommendedName>
        <fullName evidence="4">t-SNARE coiled-coil homology domain-containing protein</fullName>
    </recommendedName>
</protein>
<evidence type="ECO:0000313" key="3">
    <source>
        <dbReference type="Proteomes" id="UP000230233"/>
    </source>
</evidence>
<reference evidence="3" key="1">
    <citation type="submission" date="2017-10" db="EMBL/GenBank/DDBJ databases">
        <title>Rapid genome shrinkage in a self-fertile nematode reveals novel sperm competition proteins.</title>
        <authorList>
            <person name="Yin D."/>
            <person name="Schwarz E.M."/>
            <person name="Thomas C.G."/>
            <person name="Felde R.L."/>
            <person name="Korf I.F."/>
            <person name="Cutter A.D."/>
            <person name="Schartner C.M."/>
            <person name="Ralston E.J."/>
            <person name="Meyer B.J."/>
            <person name="Haag E.S."/>
        </authorList>
    </citation>
    <scope>NUCLEOTIDE SEQUENCE [LARGE SCALE GENOMIC DNA]</scope>
    <source>
        <strain evidence="3">JU1422</strain>
    </source>
</reference>
<evidence type="ECO:0000256" key="1">
    <source>
        <dbReference type="SAM" id="Phobius"/>
    </source>
</evidence>
<keyword evidence="1" id="KW-0812">Transmembrane</keyword>